<dbReference type="InterPro" id="IPR007551">
    <property type="entry name" value="YajQ/Smlt4090-like"/>
</dbReference>
<dbReference type="InterPro" id="IPR035571">
    <property type="entry name" value="UPF0234-like_C"/>
</dbReference>
<accession>A0ABW3D726</accession>
<keyword evidence="5" id="KW-1185">Reference proteome</keyword>
<dbReference type="Gene3D" id="3.30.70.990">
    <property type="entry name" value="YajQ-like, domain 2"/>
    <property type="match status" value="1"/>
</dbReference>
<evidence type="ECO:0000313" key="4">
    <source>
        <dbReference type="EMBL" id="MFD0869116.1"/>
    </source>
</evidence>
<dbReference type="Gene3D" id="3.30.70.860">
    <property type="match status" value="1"/>
</dbReference>
<dbReference type="Pfam" id="PF04461">
    <property type="entry name" value="YajQ"/>
    <property type="match status" value="1"/>
</dbReference>
<evidence type="ECO:0000256" key="3">
    <source>
        <dbReference type="HAMAP-Rule" id="MF_00632"/>
    </source>
</evidence>
<evidence type="ECO:0000256" key="2">
    <source>
        <dbReference type="ARBA" id="ARBA00093450"/>
    </source>
</evidence>
<protein>
    <recommendedName>
        <fullName evidence="3">Nucleotide-binding protein ACFQ03_08130</fullName>
    </recommendedName>
</protein>
<comment type="function">
    <text evidence="3">Nucleotide-binding protein.</text>
</comment>
<dbReference type="CDD" id="cd11740">
    <property type="entry name" value="YajQ_like"/>
    <property type="match status" value="1"/>
</dbReference>
<keyword evidence="1 3" id="KW-0547">Nucleotide-binding</keyword>
<dbReference type="PANTHER" id="PTHR30476">
    <property type="entry name" value="UPF0234 PROTEIN YAJQ"/>
    <property type="match status" value="1"/>
</dbReference>
<sequence length="163" mass="18311">MASEHSFDVTSKMDMQELNNAINQTEKELANRFDFKGSRSSLSLEKDQLVVISDDEFKLKAVIDILQSKMAKRGISLKNLEFGKIEPAAQSTVRQSIALKQGIDQASAKKINTMIKDSKLKVSSQIQGDQIRVSGKNKDDLQKVIQLLKQADLPLDLQFVNFR</sequence>
<dbReference type="Proteomes" id="UP001597120">
    <property type="component" value="Unassembled WGS sequence"/>
</dbReference>
<evidence type="ECO:0000256" key="1">
    <source>
        <dbReference type="ARBA" id="ARBA00022741"/>
    </source>
</evidence>
<dbReference type="RefSeq" id="WP_144932554.1">
    <property type="nucleotide sequence ID" value="NZ_JBHTIU010000027.1"/>
</dbReference>
<dbReference type="SUPFAM" id="SSF89963">
    <property type="entry name" value="YajQ-like"/>
    <property type="match status" value="2"/>
</dbReference>
<reference evidence="5" key="1">
    <citation type="journal article" date="2019" name="Int. J. Syst. Evol. Microbiol.">
        <title>The Global Catalogue of Microorganisms (GCM) 10K type strain sequencing project: providing services to taxonomists for standard genome sequencing and annotation.</title>
        <authorList>
            <consortium name="The Broad Institute Genomics Platform"/>
            <consortium name="The Broad Institute Genome Sequencing Center for Infectious Disease"/>
            <person name="Wu L."/>
            <person name="Ma J."/>
        </authorList>
    </citation>
    <scope>NUCLEOTIDE SEQUENCE [LARGE SCALE GENOMIC DNA]</scope>
    <source>
        <strain evidence="5">CCUG 57263</strain>
    </source>
</reference>
<dbReference type="HAMAP" id="MF_00632">
    <property type="entry name" value="UPF0234"/>
    <property type="match status" value="1"/>
</dbReference>
<organism evidence="4 5">
    <name type="scientific">Paenibacillus residui</name>
    <dbReference type="NCBI Taxonomy" id="629724"/>
    <lineage>
        <taxon>Bacteria</taxon>
        <taxon>Bacillati</taxon>
        <taxon>Bacillota</taxon>
        <taxon>Bacilli</taxon>
        <taxon>Bacillales</taxon>
        <taxon>Paenibacillaceae</taxon>
        <taxon>Paenibacillus</taxon>
    </lineage>
</organism>
<dbReference type="PANTHER" id="PTHR30476:SF0">
    <property type="entry name" value="UPF0234 PROTEIN YAJQ"/>
    <property type="match status" value="1"/>
</dbReference>
<dbReference type="InterPro" id="IPR035570">
    <property type="entry name" value="UPF0234_N"/>
</dbReference>
<comment type="similarity">
    <text evidence="2 3">Belongs to the YajQ family.</text>
</comment>
<gene>
    <name evidence="4" type="ORF">ACFQ03_08130</name>
</gene>
<dbReference type="EMBL" id="JBHTIU010000027">
    <property type="protein sequence ID" value="MFD0869116.1"/>
    <property type="molecule type" value="Genomic_DNA"/>
</dbReference>
<name>A0ABW3D726_9BACL</name>
<comment type="caution">
    <text evidence="4">The sequence shown here is derived from an EMBL/GenBank/DDBJ whole genome shotgun (WGS) entry which is preliminary data.</text>
</comment>
<proteinExistence type="inferred from homology"/>
<dbReference type="InterPro" id="IPR036183">
    <property type="entry name" value="YajQ-like_sf"/>
</dbReference>
<dbReference type="NCBIfam" id="NF003819">
    <property type="entry name" value="PRK05412.1"/>
    <property type="match status" value="1"/>
</dbReference>
<evidence type="ECO:0000313" key="5">
    <source>
        <dbReference type="Proteomes" id="UP001597120"/>
    </source>
</evidence>